<reference evidence="5 6" key="1">
    <citation type="submission" date="2016-11" db="EMBL/GenBank/DDBJ databases">
        <authorList>
            <person name="Jaros S."/>
            <person name="Januszkiewicz K."/>
            <person name="Wedrychowicz H."/>
        </authorList>
    </citation>
    <scope>NUCLEOTIDE SEQUENCE [LARGE SCALE GENOMIC DNA]</scope>
    <source>
        <strain evidence="5 6">DSM 44666</strain>
    </source>
</reference>
<dbReference type="PRINTS" id="PR00033">
    <property type="entry name" value="HTHASNC"/>
</dbReference>
<dbReference type="SMART" id="SM00344">
    <property type="entry name" value="HTH_ASNC"/>
    <property type="match status" value="1"/>
</dbReference>
<dbReference type="GO" id="GO:0005829">
    <property type="term" value="C:cytosol"/>
    <property type="evidence" value="ECO:0007669"/>
    <property type="project" value="TreeGrafter"/>
</dbReference>
<evidence type="ECO:0000256" key="1">
    <source>
        <dbReference type="ARBA" id="ARBA00023015"/>
    </source>
</evidence>
<dbReference type="Proteomes" id="UP000184476">
    <property type="component" value="Unassembled WGS sequence"/>
</dbReference>
<dbReference type="InterPro" id="IPR011008">
    <property type="entry name" value="Dimeric_a/b-barrel"/>
</dbReference>
<dbReference type="STRING" id="112248.SAMN05444392_101769"/>
<dbReference type="PANTHER" id="PTHR30154">
    <property type="entry name" value="LEUCINE-RESPONSIVE REGULATORY PROTEIN"/>
    <property type="match status" value="1"/>
</dbReference>
<dbReference type="SUPFAM" id="SSF54909">
    <property type="entry name" value="Dimeric alpha+beta barrel"/>
    <property type="match status" value="1"/>
</dbReference>
<dbReference type="Gene3D" id="3.30.70.920">
    <property type="match status" value="1"/>
</dbReference>
<keyword evidence="1" id="KW-0805">Transcription regulation</keyword>
<dbReference type="SUPFAM" id="SSF46785">
    <property type="entry name" value="Winged helix' DNA-binding domain"/>
    <property type="match status" value="1"/>
</dbReference>
<name>A0A1M4U219_9BACL</name>
<dbReference type="InterPro" id="IPR019887">
    <property type="entry name" value="Tscrpt_reg_AsnC/Lrp_C"/>
</dbReference>
<dbReference type="InterPro" id="IPR036388">
    <property type="entry name" value="WH-like_DNA-bd_sf"/>
</dbReference>
<dbReference type="AlphaFoldDB" id="A0A1M4U219"/>
<keyword evidence="6" id="KW-1185">Reference proteome</keyword>
<dbReference type="Pfam" id="PF01037">
    <property type="entry name" value="AsnC_trans_reg"/>
    <property type="match status" value="1"/>
</dbReference>
<keyword evidence="2" id="KW-0238">DNA-binding</keyword>
<dbReference type="Gene3D" id="1.10.10.10">
    <property type="entry name" value="Winged helix-like DNA-binding domain superfamily/Winged helix DNA-binding domain"/>
    <property type="match status" value="1"/>
</dbReference>
<accession>A0A1M4U219</accession>
<evidence type="ECO:0000259" key="4">
    <source>
        <dbReference type="PROSITE" id="PS50956"/>
    </source>
</evidence>
<evidence type="ECO:0000313" key="6">
    <source>
        <dbReference type="Proteomes" id="UP000184476"/>
    </source>
</evidence>
<dbReference type="PANTHER" id="PTHR30154:SF55">
    <property type="entry name" value="HTH-TYPE TRANSCRIPTIONAL REGULATOR LRPB"/>
    <property type="match status" value="1"/>
</dbReference>
<evidence type="ECO:0000256" key="3">
    <source>
        <dbReference type="ARBA" id="ARBA00023163"/>
    </source>
</evidence>
<feature type="domain" description="HTH asnC-type" evidence="4">
    <location>
        <begin position="13"/>
        <end position="79"/>
    </location>
</feature>
<organism evidence="5 6">
    <name type="scientific">Seinonella peptonophila</name>
    <dbReference type="NCBI Taxonomy" id="112248"/>
    <lineage>
        <taxon>Bacteria</taxon>
        <taxon>Bacillati</taxon>
        <taxon>Bacillota</taxon>
        <taxon>Bacilli</taxon>
        <taxon>Bacillales</taxon>
        <taxon>Thermoactinomycetaceae</taxon>
        <taxon>Seinonella</taxon>
    </lineage>
</organism>
<dbReference type="GO" id="GO:0043200">
    <property type="term" value="P:response to amino acid"/>
    <property type="evidence" value="ECO:0007669"/>
    <property type="project" value="TreeGrafter"/>
</dbReference>
<gene>
    <name evidence="5" type="ORF">SAMN05444392_101769</name>
</gene>
<dbReference type="EMBL" id="FQVL01000001">
    <property type="protein sequence ID" value="SHE50782.1"/>
    <property type="molecule type" value="Genomic_DNA"/>
</dbReference>
<dbReference type="InterPro" id="IPR000485">
    <property type="entry name" value="AsnC-type_HTH_dom"/>
</dbReference>
<dbReference type="Pfam" id="PF13404">
    <property type="entry name" value="HTH_AsnC-type"/>
    <property type="match status" value="1"/>
</dbReference>
<dbReference type="InterPro" id="IPR036390">
    <property type="entry name" value="WH_DNA-bd_sf"/>
</dbReference>
<sequence length="148" mass="17282">MLENFTEVGVNMLDQTDLKILKLLEENSRMQWREIGELVHLTGPAVANRVQNMEKIGVIEKFTVQVNRDHFLKSSRAFVTMFMNSNDHQPFIQFCQNEIIIRTVHRVSGEGCYLLEILVSSVEQLDSFLDRILQFGNYKLQMSIKQFK</sequence>
<dbReference type="GO" id="GO:0043565">
    <property type="term" value="F:sequence-specific DNA binding"/>
    <property type="evidence" value="ECO:0007669"/>
    <property type="project" value="InterPro"/>
</dbReference>
<proteinExistence type="predicted"/>
<evidence type="ECO:0000256" key="2">
    <source>
        <dbReference type="ARBA" id="ARBA00023125"/>
    </source>
</evidence>
<dbReference type="InterPro" id="IPR019888">
    <property type="entry name" value="Tscrpt_reg_AsnC-like"/>
</dbReference>
<evidence type="ECO:0000313" key="5">
    <source>
        <dbReference type="EMBL" id="SHE50782.1"/>
    </source>
</evidence>
<dbReference type="PROSITE" id="PS50956">
    <property type="entry name" value="HTH_ASNC_2"/>
    <property type="match status" value="1"/>
</dbReference>
<protein>
    <submittedName>
        <fullName evidence="5">Transcriptional regulator, AsnC family</fullName>
    </submittedName>
</protein>
<keyword evidence="3" id="KW-0804">Transcription</keyword>